<proteinExistence type="predicted"/>
<accession>A0ABX8EGY7</accession>
<reference evidence="3 4" key="1">
    <citation type="submission" date="2021-05" db="EMBL/GenBank/DDBJ databases">
        <title>Complete genome of Nocardioides aquaticus KCTC 9944T isolated from meromictic and hypersaline Ekho Lake, Antarctica.</title>
        <authorList>
            <person name="Hwang K."/>
            <person name="Kim K.M."/>
            <person name="Choe H."/>
        </authorList>
    </citation>
    <scope>NUCLEOTIDE SEQUENCE [LARGE SCALE GENOMIC DNA]</scope>
    <source>
        <strain evidence="3 4">KCTC 9944</strain>
    </source>
</reference>
<dbReference type="Gene3D" id="1.10.1740.10">
    <property type="match status" value="1"/>
</dbReference>
<dbReference type="EMBL" id="CP075371">
    <property type="protein sequence ID" value="QVT77913.1"/>
    <property type="molecule type" value="Genomic_DNA"/>
</dbReference>
<feature type="region of interest" description="Disordered" evidence="1">
    <location>
        <begin position="1"/>
        <end position="28"/>
    </location>
</feature>
<dbReference type="InterPro" id="IPR007627">
    <property type="entry name" value="RNA_pol_sigma70_r2"/>
</dbReference>
<dbReference type="SUPFAM" id="SSF88946">
    <property type="entry name" value="Sigma2 domain of RNA polymerase sigma factors"/>
    <property type="match status" value="1"/>
</dbReference>
<sequence>MCDDYVGQRTGRRTGPRPLTAPRPAAERRPGCLECTAAGRQEAFEDLYDATVDQVWRLARLKGRGDEAWAHQVVRETYAEVWRSASTYRPTEHRPLTWVLAVTSAVARTGPRRDPGPWDGQAA</sequence>
<evidence type="ECO:0000313" key="3">
    <source>
        <dbReference type="EMBL" id="QVT77913.1"/>
    </source>
</evidence>
<name>A0ABX8EGY7_9ACTN</name>
<dbReference type="InterPro" id="IPR013325">
    <property type="entry name" value="RNA_pol_sigma_r2"/>
</dbReference>
<feature type="domain" description="RNA polymerase sigma-70 region 2" evidence="2">
    <location>
        <begin position="47"/>
        <end position="107"/>
    </location>
</feature>
<dbReference type="Pfam" id="PF04542">
    <property type="entry name" value="Sigma70_r2"/>
    <property type="match status" value="1"/>
</dbReference>
<evidence type="ECO:0000256" key="1">
    <source>
        <dbReference type="SAM" id="MobiDB-lite"/>
    </source>
</evidence>
<evidence type="ECO:0000259" key="2">
    <source>
        <dbReference type="Pfam" id="PF04542"/>
    </source>
</evidence>
<protein>
    <submittedName>
        <fullName evidence="3">ECF RNA polymerase sigma factor SigK</fullName>
    </submittedName>
</protein>
<evidence type="ECO:0000313" key="4">
    <source>
        <dbReference type="Proteomes" id="UP000679307"/>
    </source>
</evidence>
<organism evidence="3 4">
    <name type="scientific">Nocardioides aquaticus</name>
    <dbReference type="NCBI Taxonomy" id="160826"/>
    <lineage>
        <taxon>Bacteria</taxon>
        <taxon>Bacillati</taxon>
        <taxon>Actinomycetota</taxon>
        <taxon>Actinomycetes</taxon>
        <taxon>Propionibacteriales</taxon>
        <taxon>Nocardioidaceae</taxon>
        <taxon>Nocardioides</taxon>
    </lineage>
</organism>
<gene>
    <name evidence="3" type="primary">sigK_1</name>
    <name evidence="3" type="ORF">ENKNEFLB_00282</name>
</gene>
<keyword evidence="4" id="KW-1185">Reference proteome</keyword>
<dbReference type="Proteomes" id="UP000679307">
    <property type="component" value="Chromosome"/>
</dbReference>
<dbReference type="RefSeq" id="WP_214057571.1">
    <property type="nucleotide sequence ID" value="NZ_BAAAHS010000112.1"/>
</dbReference>